<dbReference type="GO" id="GO:0004022">
    <property type="term" value="F:alcohol dehydrogenase (NAD+) activity"/>
    <property type="evidence" value="ECO:0007669"/>
    <property type="project" value="TreeGrafter"/>
</dbReference>
<evidence type="ECO:0000256" key="3">
    <source>
        <dbReference type="ARBA" id="ARBA00022833"/>
    </source>
</evidence>
<comment type="caution">
    <text evidence="5">The sequence shown here is derived from an EMBL/GenBank/DDBJ whole genome shotgun (WGS) entry which is preliminary data.</text>
</comment>
<dbReference type="PANTHER" id="PTHR42940:SF8">
    <property type="entry name" value="VACUOLAR PROTEIN SORTING-ASSOCIATED PROTEIN 11"/>
    <property type="match status" value="1"/>
</dbReference>
<dbReference type="SUPFAM" id="SSF50129">
    <property type="entry name" value="GroES-like"/>
    <property type="match status" value="1"/>
</dbReference>
<protein>
    <submittedName>
        <fullName evidence="5">Uncharacterized protein</fullName>
    </submittedName>
</protein>
<accession>A0A1Q5QC68</accession>
<evidence type="ECO:0000313" key="6">
    <source>
        <dbReference type="Proteomes" id="UP000214365"/>
    </source>
</evidence>
<dbReference type="EMBL" id="LFMY01000002">
    <property type="protein sequence ID" value="OKL63359.1"/>
    <property type="molecule type" value="Genomic_DNA"/>
</dbReference>
<organism evidence="5 6">
    <name type="scientific">Talaromyces atroroseus</name>
    <dbReference type="NCBI Taxonomy" id="1441469"/>
    <lineage>
        <taxon>Eukaryota</taxon>
        <taxon>Fungi</taxon>
        <taxon>Dikarya</taxon>
        <taxon>Ascomycota</taxon>
        <taxon>Pezizomycotina</taxon>
        <taxon>Eurotiomycetes</taxon>
        <taxon>Eurotiomycetidae</taxon>
        <taxon>Eurotiales</taxon>
        <taxon>Trichocomaceae</taxon>
        <taxon>Talaromyces</taxon>
        <taxon>Talaromyces sect. Trachyspermi</taxon>
    </lineage>
</organism>
<gene>
    <name evidence="5" type="ORF">UA08_01283</name>
</gene>
<evidence type="ECO:0000313" key="5">
    <source>
        <dbReference type="EMBL" id="OKL63359.1"/>
    </source>
</evidence>
<dbReference type="InterPro" id="IPR036291">
    <property type="entry name" value="NAD(P)-bd_dom_sf"/>
</dbReference>
<dbReference type="InterPro" id="IPR011032">
    <property type="entry name" value="GroES-like_sf"/>
</dbReference>
<keyword evidence="3" id="KW-0862">Zinc</keyword>
<dbReference type="GO" id="GO:0046872">
    <property type="term" value="F:metal ion binding"/>
    <property type="evidence" value="ECO:0007669"/>
    <property type="project" value="UniProtKB-KW"/>
</dbReference>
<evidence type="ECO:0000256" key="4">
    <source>
        <dbReference type="ARBA" id="ARBA00023002"/>
    </source>
</evidence>
<reference evidence="5 6" key="1">
    <citation type="submission" date="2015-06" db="EMBL/GenBank/DDBJ databases">
        <title>Talaromyces atroroseus IBT 11181 draft genome.</title>
        <authorList>
            <person name="Rasmussen K.B."/>
            <person name="Rasmussen S."/>
            <person name="Petersen B."/>
            <person name="Sicheritz-Ponten T."/>
            <person name="Mortensen U.H."/>
            <person name="Thrane U."/>
        </authorList>
    </citation>
    <scope>NUCLEOTIDE SEQUENCE [LARGE SCALE GENOMIC DNA]</scope>
    <source>
        <strain evidence="5 6">IBT 11181</strain>
    </source>
</reference>
<keyword evidence="2" id="KW-0479">Metal-binding</keyword>
<evidence type="ECO:0000256" key="2">
    <source>
        <dbReference type="ARBA" id="ARBA00022723"/>
    </source>
</evidence>
<dbReference type="Gene3D" id="3.40.50.720">
    <property type="entry name" value="NAD(P)-binding Rossmann-like Domain"/>
    <property type="match status" value="1"/>
</dbReference>
<dbReference type="Proteomes" id="UP000214365">
    <property type="component" value="Unassembled WGS sequence"/>
</dbReference>
<dbReference type="SUPFAM" id="SSF51735">
    <property type="entry name" value="NAD(P)-binding Rossmann-fold domains"/>
    <property type="match status" value="1"/>
</dbReference>
<comment type="cofactor">
    <cofactor evidence="1">
        <name>Zn(2+)</name>
        <dbReference type="ChEBI" id="CHEBI:29105"/>
    </cofactor>
</comment>
<keyword evidence="4" id="KW-0560">Oxidoreductase</keyword>
<dbReference type="RefSeq" id="XP_020123480.1">
    <property type="nucleotide sequence ID" value="XM_020260930.1"/>
</dbReference>
<sequence>MSQVTYDVYRGSQNRWPVLHTITRTIQPSEVFVKITHSGICSTDMHCIQDEIALGHEGRDQYCPHVELYGWHAHDTGSFATGTVCDQTSLEHIPKDIDSADAAPLMCAGATVWEILSKPSISHGDRVGVLGIGGLGHLAVKIGAQMGYHVVVLSSSEAKRDEAMKFGAKEFHVLHRGEPVSEEIAPLNHLLLCTSGRVNYDQ</sequence>
<dbReference type="AlphaFoldDB" id="A0A1Q5QC68"/>
<dbReference type="OrthoDB" id="1879366at2759"/>
<dbReference type="GeneID" id="31001038"/>
<name>A0A1Q5QC68_TALAT</name>
<dbReference type="GO" id="GO:0005737">
    <property type="term" value="C:cytoplasm"/>
    <property type="evidence" value="ECO:0007669"/>
    <property type="project" value="TreeGrafter"/>
</dbReference>
<dbReference type="Gene3D" id="3.90.180.10">
    <property type="entry name" value="Medium-chain alcohol dehydrogenases, catalytic domain"/>
    <property type="match status" value="2"/>
</dbReference>
<keyword evidence="6" id="KW-1185">Reference proteome</keyword>
<evidence type="ECO:0000256" key="1">
    <source>
        <dbReference type="ARBA" id="ARBA00001947"/>
    </source>
</evidence>
<dbReference type="PANTHER" id="PTHR42940">
    <property type="entry name" value="ALCOHOL DEHYDROGENASE 1-RELATED"/>
    <property type="match status" value="1"/>
</dbReference>
<dbReference type="STRING" id="1441469.A0A1Q5QC68"/>
<proteinExistence type="predicted"/>